<organism evidence="1 2">
    <name type="scientific">Acetobacterium bakii</name>
    <dbReference type="NCBI Taxonomy" id="52689"/>
    <lineage>
        <taxon>Bacteria</taxon>
        <taxon>Bacillati</taxon>
        <taxon>Bacillota</taxon>
        <taxon>Clostridia</taxon>
        <taxon>Eubacteriales</taxon>
        <taxon>Eubacteriaceae</taxon>
        <taxon>Acetobacterium</taxon>
    </lineage>
</organism>
<dbReference type="OrthoDB" id="1777558at2"/>
<name>A0A0L6TYV9_9FIRM</name>
<dbReference type="Proteomes" id="UP000036873">
    <property type="component" value="Unassembled WGS sequence"/>
</dbReference>
<accession>A0A0L6TYV9</accession>
<reference evidence="2" key="1">
    <citation type="submission" date="2015-07" db="EMBL/GenBank/DDBJ databases">
        <title>Draft genome sequence of Acetobacterium bakii DSM 8293, a potential psychrophilic chemical producer through syngas fermentation.</title>
        <authorList>
            <person name="Song Y."/>
            <person name="Hwang S."/>
            <person name="Cho B.-K."/>
        </authorList>
    </citation>
    <scope>NUCLEOTIDE SEQUENCE [LARGE SCALE GENOMIC DNA]</scope>
    <source>
        <strain evidence="2">DSM 8239</strain>
    </source>
</reference>
<evidence type="ECO:0008006" key="3">
    <source>
        <dbReference type="Google" id="ProtNLM"/>
    </source>
</evidence>
<dbReference type="InterPro" id="IPR043129">
    <property type="entry name" value="ATPase_NBD"/>
</dbReference>
<evidence type="ECO:0000313" key="1">
    <source>
        <dbReference type="EMBL" id="KNZ41428.1"/>
    </source>
</evidence>
<sequence length="318" mass="36099">MKKRGKLWVVDLGKAITKIVIGAINENGVILIQNYWIEKTPADVFTDKAPGKNMDLMVFLRGLLKEHHHGDELMLVINHENMILESFAFPMMDIDEVKDAVRWKMRVSIPQGFEQWRIDFLARKRIDVFKLLGVDDRKLDVLGIAVPKNVLADFQGIFKGAKHTLKIIEPQFLGLGKFLQKLGEKNNLIIDMGCTTTRLLFYTDGFFQEERRINTVTSNDLESFLMPVIDAVKESFYSPLSLARGGFENDTVFLSGGGSLNSGVVEYFGEKINRKITMLSALGRDSELFEFQKEVKEEELCLLMSCLGGMLGWPNKPE</sequence>
<dbReference type="RefSeq" id="WP_050740738.1">
    <property type="nucleotide sequence ID" value="NZ_RXYC01000005.1"/>
</dbReference>
<comment type="caution">
    <text evidence="1">The sequence shown here is derived from an EMBL/GenBank/DDBJ whole genome shotgun (WGS) entry which is preliminary data.</text>
</comment>
<dbReference type="STRING" id="52689.AKG39_12500"/>
<protein>
    <recommendedName>
        <fullName evidence="3">SHS2 domain-containing protein</fullName>
    </recommendedName>
</protein>
<evidence type="ECO:0000313" key="2">
    <source>
        <dbReference type="Proteomes" id="UP000036873"/>
    </source>
</evidence>
<dbReference type="SUPFAM" id="SSF53067">
    <property type="entry name" value="Actin-like ATPase domain"/>
    <property type="match status" value="1"/>
</dbReference>
<gene>
    <name evidence="1" type="ORF">AKG39_12500</name>
</gene>
<proteinExistence type="predicted"/>
<keyword evidence="2" id="KW-1185">Reference proteome</keyword>
<dbReference type="AlphaFoldDB" id="A0A0L6TYV9"/>
<dbReference type="EMBL" id="LGYO01000031">
    <property type="protein sequence ID" value="KNZ41428.1"/>
    <property type="molecule type" value="Genomic_DNA"/>
</dbReference>